<gene>
    <name evidence="1" type="primary">Cni-F53H4.4</name>
    <name evidence="1" type="synonym">Cnig_chr_X.g22707</name>
    <name evidence="1" type="ORF">B9Z55_022707</name>
</gene>
<keyword evidence="2" id="KW-1185">Reference proteome</keyword>
<name>A0A2G5SM13_9PELO</name>
<proteinExistence type="predicted"/>
<reference evidence="2" key="1">
    <citation type="submission" date="2017-10" db="EMBL/GenBank/DDBJ databases">
        <title>Rapid genome shrinkage in a self-fertile nematode reveals novel sperm competition proteins.</title>
        <authorList>
            <person name="Yin D."/>
            <person name="Schwarz E.M."/>
            <person name="Thomas C.G."/>
            <person name="Felde R.L."/>
            <person name="Korf I.F."/>
            <person name="Cutter A.D."/>
            <person name="Schartner C.M."/>
            <person name="Ralston E.J."/>
            <person name="Meyer B.J."/>
            <person name="Haag E.S."/>
        </authorList>
    </citation>
    <scope>NUCLEOTIDE SEQUENCE [LARGE SCALE GENOMIC DNA]</scope>
    <source>
        <strain evidence="2">JU1422</strain>
    </source>
</reference>
<dbReference type="OrthoDB" id="5772845at2759"/>
<dbReference type="Proteomes" id="UP000230233">
    <property type="component" value="Chromosome X"/>
</dbReference>
<organism evidence="1 2">
    <name type="scientific">Caenorhabditis nigoni</name>
    <dbReference type="NCBI Taxonomy" id="1611254"/>
    <lineage>
        <taxon>Eukaryota</taxon>
        <taxon>Metazoa</taxon>
        <taxon>Ecdysozoa</taxon>
        <taxon>Nematoda</taxon>
        <taxon>Chromadorea</taxon>
        <taxon>Rhabditida</taxon>
        <taxon>Rhabditina</taxon>
        <taxon>Rhabditomorpha</taxon>
        <taxon>Rhabditoidea</taxon>
        <taxon>Rhabditidae</taxon>
        <taxon>Peloderinae</taxon>
        <taxon>Caenorhabditis</taxon>
    </lineage>
</organism>
<dbReference type="AlphaFoldDB" id="A0A2G5SM13"/>
<sequence length="297" mass="34445">MLSPAQEVVSYLINSAVGLTSTSRRQFQTSFRDAPRGEPDTLLCICIKWFFKNGDFSDFYEDIKKMVKGKSLAGFVDSHLMVCPEIIRLIVENADNKSRKNKISIRRDEFSICVGRGRLISFPYTEDMEEPAAILAEYTRLLFSFQRYDIEFAFEGNFGLNRNMDLGQPQIKLLSKLTPEDFAEKGRVNLRRERVGRLSLRMSRISWNRSGVYFNAIIQFFENLRATVVIQGEHPLCRKKLTYAEVLEHTLAHPGEHLEDDDPLLKVGFTMQKVRKANNEDSFSYEHHWFPNEIVQE</sequence>
<accession>A0A2G5SM13</accession>
<protein>
    <submittedName>
        <fullName evidence="1">Uncharacterized protein</fullName>
    </submittedName>
</protein>
<evidence type="ECO:0000313" key="1">
    <source>
        <dbReference type="EMBL" id="PIC15911.1"/>
    </source>
</evidence>
<dbReference type="EMBL" id="PDUG01000006">
    <property type="protein sequence ID" value="PIC15911.1"/>
    <property type="molecule type" value="Genomic_DNA"/>
</dbReference>
<comment type="caution">
    <text evidence="1">The sequence shown here is derived from an EMBL/GenBank/DDBJ whole genome shotgun (WGS) entry which is preliminary data.</text>
</comment>
<evidence type="ECO:0000313" key="2">
    <source>
        <dbReference type="Proteomes" id="UP000230233"/>
    </source>
</evidence>